<feature type="domain" description="DUF7065" evidence="2">
    <location>
        <begin position="148"/>
        <end position="184"/>
    </location>
</feature>
<protein>
    <submittedName>
        <fullName evidence="3">Uncharacterized protein</fullName>
    </submittedName>
</protein>
<evidence type="ECO:0000313" key="3">
    <source>
        <dbReference type="EMBL" id="SMG60228.1"/>
    </source>
</evidence>
<dbReference type="EMBL" id="FXAV01000050">
    <property type="protein sequence ID" value="SMG60228.1"/>
    <property type="molecule type" value="Genomic_DNA"/>
</dbReference>
<dbReference type="InterPro" id="IPR055493">
    <property type="entry name" value="DUF7065"/>
</dbReference>
<comment type="caution">
    <text evidence="3">The sequence shown here is derived from an EMBL/GenBank/DDBJ whole genome shotgun (WGS) entry which is preliminary data.</text>
</comment>
<dbReference type="Proteomes" id="UP000193566">
    <property type="component" value="Unassembled WGS sequence"/>
</dbReference>
<dbReference type="InterPro" id="IPR055492">
    <property type="entry name" value="DUF7064"/>
</dbReference>
<organism evidence="3 4">
    <name type="scientific">Rhodococcus rhodochrous J3</name>
    <dbReference type="NCBI Taxonomy" id="903528"/>
    <lineage>
        <taxon>Bacteria</taxon>
        <taxon>Bacillati</taxon>
        <taxon>Actinomycetota</taxon>
        <taxon>Actinomycetes</taxon>
        <taxon>Mycobacteriales</taxon>
        <taxon>Nocardiaceae</taxon>
        <taxon>Rhodococcus</taxon>
    </lineage>
</organism>
<reference evidence="3 4" key="1">
    <citation type="submission" date="2017-04" db="EMBL/GenBank/DDBJ databases">
        <authorList>
            <person name="Varghese N."/>
            <person name="Submissions S."/>
        </authorList>
    </citation>
    <scope>NUCLEOTIDE SEQUENCE [LARGE SCALE GENOMIC DNA]</scope>
    <source>
        <strain evidence="3 4">J3</strain>
    </source>
</reference>
<evidence type="ECO:0000259" key="2">
    <source>
        <dbReference type="Pfam" id="PF23213"/>
    </source>
</evidence>
<evidence type="ECO:0000313" key="4">
    <source>
        <dbReference type="Proteomes" id="UP000193566"/>
    </source>
</evidence>
<dbReference type="SUPFAM" id="SSF159245">
    <property type="entry name" value="AttH-like"/>
    <property type="match status" value="1"/>
</dbReference>
<gene>
    <name evidence="3" type="ORF">SAMN02745947_05583</name>
</gene>
<accession>A0ABY1MJD4</accession>
<evidence type="ECO:0000259" key="1">
    <source>
        <dbReference type="Pfam" id="PF23212"/>
    </source>
</evidence>
<feature type="domain" description="DUF7064" evidence="1">
    <location>
        <begin position="189"/>
        <end position="306"/>
    </location>
</feature>
<name>A0ABY1MJD4_RHORH</name>
<proteinExistence type="predicted"/>
<dbReference type="Pfam" id="PF23212">
    <property type="entry name" value="DUF7064"/>
    <property type="match status" value="1"/>
</dbReference>
<keyword evidence="4" id="KW-1185">Reference proteome</keyword>
<dbReference type="Pfam" id="PF23213">
    <property type="entry name" value="DUF7065"/>
    <property type="match status" value="1"/>
</dbReference>
<dbReference type="RefSeq" id="WP_085470999.1">
    <property type="nucleotide sequence ID" value="NZ_FXAV01000050.1"/>
</dbReference>
<sequence>MIRKDDVRFHTPTPTPYDWAETNFFSVLVPEENIYAWAYTVARPGVGALMCDIQVIDVIDSNPLSARYVDIQQHLPIPDRLEDYELPNGLALATSNEPYDYHLRYEGVDDTSFDWHVSGLMEPYDITDPAMDPLASPDPEKTGFGTAYASHFDMSVSVTGNLRVRGRDFEVDCASVMDHSWGQRNERLMRPMAWINANFGKEFSVNTIWVRHIDKSGFDGYTFAHGYVQIEDKVHGLNSGRITAGRNKHHFPTGYEMHVEDKFGEKYAFTGYVTAQLPWSPYSNIVDANSAVRWHMPDGRVGVGVSQELVPLDGRTGWSK</sequence>